<dbReference type="STRING" id="680646.RMDY18_17900"/>
<dbReference type="Proteomes" id="UP000001883">
    <property type="component" value="Chromosome"/>
</dbReference>
<dbReference type="EMBL" id="AP011540">
    <property type="protein sequence ID" value="BAI65622.1"/>
    <property type="molecule type" value="Genomic_DNA"/>
</dbReference>
<organism evidence="2 3">
    <name type="scientific">Rothia mucilaginosa (strain DY-18)</name>
    <name type="common">Stomatococcus mucilaginosus</name>
    <dbReference type="NCBI Taxonomy" id="680646"/>
    <lineage>
        <taxon>Bacteria</taxon>
        <taxon>Bacillati</taxon>
        <taxon>Actinomycetota</taxon>
        <taxon>Actinomycetes</taxon>
        <taxon>Micrococcales</taxon>
        <taxon>Micrococcaceae</taxon>
        <taxon>Rothia</taxon>
    </lineage>
</organism>
<reference evidence="3" key="1">
    <citation type="submission" date="2009-07" db="EMBL/GenBank/DDBJ databases">
        <title>Complete genome sequence of Rothia mucilaginosa DJ.</title>
        <authorList>
            <person name="Yamane K."/>
            <person name="Nambu T."/>
            <person name="Mashimo C."/>
            <person name="Sugimori C."/>
            <person name="Yamanaka T."/>
            <person name="Leung K."/>
            <person name="Fukushima H."/>
        </authorList>
    </citation>
    <scope>NUCLEOTIDE SEQUENCE [LARGE SCALE GENOMIC DNA]</scope>
    <source>
        <strain evidence="3">DY-18</strain>
    </source>
</reference>
<protein>
    <submittedName>
        <fullName evidence="2">ABC-type dipeptide transport system, periplasmic component</fullName>
    </submittedName>
</protein>
<reference evidence="2 3" key="2">
    <citation type="journal article" date="2010" name="J Osaka Dent Univ">
        <title>Isolation and identification of Rothia mucilaginosa from persistent apical periodontitis lesions.</title>
        <authorList>
            <person name="Yamane K."/>
            <person name="Yoshida M."/>
            <person name="Fujihira T."/>
            <person name="Baba T."/>
            <person name="Tsuji N."/>
            <person name="Hayashi H."/>
            <person name="Sugimori C."/>
            <person name="Yamanaka T."/>
            <person name="Mashimo C."/>
            <person name="Nambu T."/>
            <person name="Kawai H."/>
            <person name="Fukushima H."/>
        </authorList>
    </citation>
    <scope>NUCLEOTIDE SEQUENCE [LARGE SCALE GENOMIC DNA]</scope>
    <source>
        <strain evidence="2 3">DY-18</strain>
    </source>
</reference>
<dbReference type="InterPro" id="IPR000914">
    <property type="entry name" value="SBP_5_dom"/>
</dbReference>
<dbReference type="eggNOG" id="COG0747">
    <property type="taxonomic scope" value="Bacteria"/>
</dbReference>
<dbReference type="InterPro" id="IPR039424">
    <property type="entry name" value="SBP_5"/>
</dbReference>
<dbReference type="InterPro" id="IPR030678">
    <property type="entry name" value="Peptide/Ni-bd"/>
</dbReference>
<dbReference type="HOGENOM" id="CLU_017028_11_1_11"/>
<dbReference type="GO" id="GO:0043190">
    <property type="term" value="C:ATP-binding cassette (ABC) transporter complex"/>
    <property type="evidence" value="ECO:0007669"/>
    <property type="project" value="InterPro"/>
</dbReference>
<gene>
    <name evidence="2" type="ordered locus">RMDY18_17900</name>
</gene>
<dbReference type="Pfam" id="PF00496">
    <property type="entry name" value="SBP_bac_5"/>
    <property type="match status" value="1"/>
</dbReference>
<proteinExistence type="predicted"/>
<dbReference type="AlphaFoldDB" id="D2NPQ4"/>
<sequence>MECGLRTVRVPPPQHCEYSRRNSMKSMSVSRRTLLTGTVALGTVGLLAACGSSKEKVGGSAANNAEDILKNLQVNKQDRSSLKQGGTLTLAATALGPNFNLQTQSGYTSSNLDALAPCNIPAVMGFYTMSPEGEGTLNPEFCTEHKTETVDGVQTATFKINPKAAFNDGTPMDVNAVRAVWKVYRATTDNPYHITDNTMWQQVESIEAVDGDNFHVKVTMKAPYYPSEGLCAFAIHPALEDVNLFNEGFVDKPLDQYWAGPFKVGEWNSSQKVLTLVKNDKWWGEKPVLDRIIWRQMDSEAIRASFKNGELDAFTFVGATSYNAVKGQAGTEIRQSQNTNVNIIQLNPKRIEDLALRRAILAAVDREQIAKAYFSQLGWTEPLPGSIIAMPFQKGYQNNYAGDTGAQAAGKILEAAGYSKSGDYYAKNGKVAGFALTSFGSEAVYQAVYQILEQQLKSAGIRLSADNQPQSNSNSVLGQKSYEAIFTGWGVLPDLASSAPYFFTTEVFGVGDPEVDKLIEKLQNTEKEDERIKIANESEKLYYEKVAVYLPYANGPMYAAVKAKVANYGPSLFKQSYTSADYWVNVGWQE</sequence>
<dbReference type="GO" id="GO:0015833">
    <property type="term" value="P:peptide transport"/>
    <property type="evidence" value="ECO:0007669"/>
    <property type="project" value="TreeGrafter"/>
</dbReference>
<dbReference type="PANTHER" id="PTHR30290:SF65">
    <property type="entry name" value="MONOACYL PHOSPHATIDYLINOSITOL TETRAMANNOSIDE-BINDING PROTEIN LPQW-RELATED"/>
    <property type="match status" value="1"/>
</dbReference>
<reference evidence="2 3" key="3">
    <citation type="journal article" date="2010" name="Sequencing">
        <title>Complete Genome Sequence of Rothia mucilaginosa DY-18: A Clinical Isolate with Dense Meshwork-Like Structures from a Persistent Apical Periodontitis Lesion.</title>
        <authorList>
            <person name="Yamane K."/>
            <person name="Nambu T."/>
            <person name="Yamanaka T."/>
            <person name="Mashimo C."/>
            <person name="Sugimori C."/>
            <person name="Leung K.-P."/>
            <person name="Fukushima H."/>
        </authorList>
    </citation>
    <scope>NUCLEOTIDE SEQUENCE [LARGE SCALE GENOMIC DNA]</scope>
    <source>
        <strain evidence="2 3">DY-18</strain>
    </source>
</reference>
<dbReference type="Gene3D" id="3.10.105.10">
    <property type="entry name" value="Dipeptide-binding Protein, Domain 3"/>
    <property type="match status" value="1"/>
</dbReference>
<dbReference type="KEGG" id="rmu:RMDY18_17900"/>
<evidence type="ECO:0000313" key="3">
    <source>
        <dbReference type="Proteomes" id="UP000001883"/>
    </source>
</evidence>
<feature type="domain" description="Solute-binding protein family 5" evidence="1">
    <location>
        <begin position="148"/>
        <end position="503"/>
    </location>
</feature>
<keyword evidence="3" id="KW-1185">Reference proteome</keyword>
<dbReference type="PIRSF" id="PIRSF002741">
    <property type="entry name" value="MppA"/>
    <property type="match status" value="1"/>
</dbReference>
<evidence type="ECO:0000313" key="2">
    <source>
        <dbReference type="EMBL" id="BAI65622.1"/>
    </source>
</evidence>
<dbReference type="CDD" id="cd08501">
    <property type="entry name" value="PBP2_Lpqw"/>
    <property type="match status" value="1"/>
</dbReference>
<dbReference type="SUPFAM" id="SSF53850">
    <property type="entry name" value="Periplasmic binding protein-like II"/>
    <property type="match status" value="1"/>
</dbReference>
<accession>D2NPQ4</accession>
<dbReference type="PANTHER" id="PTHR30290">
    <property type="entry name" value="PERIPLASMIC BINDING COMPONENT OF ABC TRANSPORTER"/>
    <property type="match status" value="1"/>
</dbReference>
<dbReference type="GO" id="GO:1904680">
    <property type="term" value="F:peptide transmembrane transporter activity"/>
    <property type="evidence" value="ECO:0007669"/>
    <property type="project" value="TreeGrafter"/>
</dbReference>
<dbReference type="Gene3D" id="3.40.190.10">
    <property type="entry name" value="Periplasmic binding protein-like II"/>
    <property type="match status" value="1"/>
</dbReference>
<dbReference type="GO" id="GO:0042597">
    <property type="term" value="C:periplasmic space"/>
    <property type="evidence" value="ECO:0007669"/>
    <property type="project" value="UniProtKB-ARBA"/>
</dbReference>
<evidence type="ECO:0000259" key="1">
    <source>
        <dbReference type="Pfam" id="PF00496"/>
    </source>
</evidence>
<name>D2NPQ4_ROTMD</name>